<dbReference type="GO" id="GO:0045296">
    <property type="term" value="F:cadherin binding"/>
    <property type="evidence" value="ECO:0007669"/>
    <property type="project" value="InterPro"/>
</dbReference>
<gene>
    <name evidence="5" type="ORF">SeMB42_g05407</name>
</gene>
<comment type="caution">
    <text evidence="5">The sequence shown here is derived from an EMBL/GenBank/DDBJ whole genome shotgun (WGS) entry which is preliminary data.</text>
</comment>
<dbReference type="GO" id="GO:0051015">
    <property type="term" value="F:actin filament binding"/>
    <property type="evidence" value="ECO:0007669"/>
    <property type="project" value="InterPro"/>
</dbReference>
<keyword evidence="4" id="KW-0009">Actin-binding</keyword>
<dbReference type="Proteomes" id="UP000317494">
    <property type="component" value="Unassembled WGS sequence"/>
</dbReference>
<sequence length="923" mass="100592">MLLGDNAVQQALAPKLKTISDQQDSRGLPQIPLPQPYTPFIMANKQTSHSTPEIHYYILPTRSVLSPIAECVSELIQVVSESQARDTPLNDLSSLSRVMDEQVHQLITIARNIQYGTPDDTILADELSKACDEVSVASLMLIRATDDLKNDPFARAPKQTMLDAIRGILSGTTHLVYAVDDSDVRKIVVACDTAITLYSAIPGIPINPPQPLIQLVQQTANALVTVVQLSTKRVSELLQPLYQTRLKGAIKTLQRESPLMVTAVKTLILGGGRPEASVAVRDIEGQLARNLEEIKVIVQTRDDPDTANVKFKFDLGKQRAELLRVQRGLCPKIVAGENVVVTELLDEIVDLSTGTIRMTRDAIRDVRNPNGVVRVDALVKELNSLTGRIQEAVGQALADPRNEEYRCELQTLLDSQSNRINLLEEELRRAIITELEGKFADLRVENDDGVSKRLQVAAAQGDQEQTVAIASVFQDNAEHVVRLATLAVETTGAADPQLAEEIRIKISDISGLAHVLSAASQALAKHPQDGTVLEHTSAVSTAFQGAINELSNSLVQQEGLFNGFELIAAAKTSLEAAGVAYQQAVADGHEDKIKPVGGGLLLAADRIITIAQSERENAAEEAYKEELTAIIRKAENVKHNWANRAIVSARGVDGQVNNFKEISHVLMNVMNSLRDVMITCRGVAAVDMPVPLMPLPALPGRTDKLAPVLPVAEIQRRKSEIMETVSEEIMPSPVAALPQEELPVPLTKEQAKENPILAAAVDLKIATAVYVSHDNVIVGKAGDISSLFTEMSALSAQLRRAPEAEGKARFIQIAREITRSSEAFTTKSNELIRACTDRRLVGRLKSDVERCLTLGQQLRIVAAVKASEPKDVDKEQQLIVCARNLMKTIEESMSNCEAASLRAGRVAGVLFQKRVHSRKFMAV</sequence>
<dbReference type="Gene3D" id="1.20.120.810">
    <property type="entry name" value="Vinculin, Vh2 four-helix bundle"/>
    <property type="match status" value="1"/>
</dbReference>
<reference evidence="5 6" key="1">
    <citation type="journal article" date="2019" name="Sci. Rep.">
        <title>Comparative genomics of chytrid fungi reveal insights into the obligate biotrophic and pathogenic lifestyle of Synchytrium endobioticum.</title>
        <authorList>
            <person name="van de Vossenberg B.T.L.H."/>
            <person name="Warris S."/>
            <person name="Nguyen H.D.T."/>
            <person name="van Gent-Pelzer M.P.E."/>
            <person name="Joly D.L."/>
            <person name="van de Geest H.C."/>
            <person name="Bonants P.J.M."/>
            <person name="Smith D.S."/>
            <person name="Levesque C.A."/>
            <person name="van der Lee T.A.J."/>
        </authorList>
    </citation>
    <scope>NUCLEOTIDE SEQUENCE [LARGE SCALE GENOMIC DNA]</scope>
    <source>
        <strain evidence="5 6">MB42</strain>
    </source>
</reference>
<dbReference type="InterPro" id="IPR036723">
    <property type="entry name" value="Alpha-catenin/vinculin-like_sf"/>
</dbReference>
<dbReference type="GO" id="GO:0005737">
    <property type="term" value="C:cytoplasm"/>
    <property type="evidence" value="ECO:0007669"/>
    <property type="project" value="UniProtKB-SubCell"/>
</dbReference>
<dbReference type="PANTHER" id="PTHR46180">
    <property type="entry name" value="VINCULIN"/>
    <property type="match status" value="1"/>
</dbReference>
<comment type="subcellular location">
    <subcellularLocation>
        <location evidence="1">Cytoplasm</location>
    </subcellularLocation>
</comment>
<evidence type="ECO:0000256" key="1">
    <source>
        <dbReference type="ARBA" id="ARBA00004496"/>
    </source>
</evidence>
<proteinExistence type="inferred from homology"/>
<dbReference type="Gene3D" id="1.20.120.230">
    <property type="entry name" value="Alpha-catenin/vinculin-like"/>
    <property type="match status" value="2"/>
</dbReference>
<organism evidence="5 6">
    <name type="scientific">Synchytrium endobioticum</name>
    <dbReference type="NCBI Taxonomy" id="286115"/>
    <lineage>
        <taxon>Eukaryota</taxon>
        <taxon>Fungi</taxon>
        <taxon>Fungi incertae sedis</taxon>
        <taxon>Chytridiomycota</taxon>
        <taxon>Chytridiomycota incertae sedis</taxon>
        <taxon>Chytridiomycetes</taxon>
        <taxon>Synchytriales</taxon>
        <taxon>Synchytriaceae</taxon>
        <taxon>Synchytrium</taxon>
    </lineage>
</organism>
<comment type="similarity">
    <text evidence="2">Belongs to the vinculin/alpha-catenin family.</text>
</comment>
<evidence type="ECO:0008006" key="7">
    <source>
        <dbReference type="Google" id="ProtNLM"/>
    </source>
</evidence>
<dbReference type="SUPFAM" id="SSF47220">
    <property type="entry name" value="alpha-catenin/vinculin-like"/>
    <property type="match status" value="3"/>
</dbReference>
<dbReference type="STRING" id="286115.A0A507CRM3"/>
<keyword evidence="3" id="KW-0963">Cytoplasm</keyword>
<dbReference type="PRINTS" id="PR00805">
    <property type="entry name" value="ALPHACATENIN"/>
</dbReference>
<evidence type="ECO:0000256" key="2">
    <source>
        <dbReference type="ARBA" id="ARBA00008376"/>
    </source>
</evidence>
<evidence type="ECO:0000256" key="4">
    <source>
        <dbReference type="ARBA" id="ARBA00023203"/>
    </source>
</evidence>
<evidence type="ECO:0000313" key="6">
    <source>
        <dbReference type="Proteomes" id="UP000317494"/>
    </source>
</evidence>
<keyword evidence="6" id="KW-1185">Reference proteome</keyword>
<dbReference type="VEuPathDB" id="FungiDB:SeMB42_g05407"/>
<dbReference type="InterPro" id="IPR001033">
    <property type="entry name" value="Alpha_catenin"/>
</dbReference>
<evidence type="ECO:0000313" key="5">
    <source>
        <dbReference type="EMBL" id="TPX41805.1"/>
    </source>
</evidence>
<dbReference type="AlphaFoldDB" id="A0A507CRM3"/>
<dbReference type="GO" id="GO:0007155">
    <property type="term" value="P:cell adhesion"/>
    <property type="evidence" value="ECO:0007669"/>
    <property type="project" value="InterPro"/>
</dbReference>
<accession>A0A507CRM3</accession>
<dbReference type="EMBL" id="QEAN01000256">
    <property type="protein sequence ID" value="TPX41805.1"/>
    <property type="molecule type" value="Genomic_DNA"/>
</dbReference>
<dbReference type="Pfam" id="PF01044">
    <property type="entry name" value="Vinculin"/>
    <property type="match status" value="1"/>
</dbReference>
<protein>
    <recommendedName>
        <fullName evidence="7">Vinculin</fullName>
    </recommendedName>
</protein>
<dbReference type="InterPro" id="IPR006077">
    <property type="entry name" value="Vinculin/catenin"/>
</dbReference>
<dbReference type="InterPro" id="IPR017997">
    <property type="entry name" value="Vinculin"/>
</dbReference>
<evidence type="ECO:0000256" key="3">
    <source>
        <dbReference type="ARBA" id="ARBA00022490"/>
    </source>
</evidence>
<name>A0A507CRM3_9FUNG</name>